<protein>
    <submittedName>
        <fullName evidence="2">DUF378 domain-containing protein</fullName>
    </submittedName>
</protein>
<dbReference type="AlphaFoldDB" id="A0A9D1SB31"/>
<reference evidence="2" key="2">
    <citation type="journal article" date="2021" name="PeerJ">
        <title>Extensive microbial diversity within the chicken gut microbiome revealed by metagenomics and culture.</title>
        <authorList>
            <person name="Gilroy R."/>
            <person name="Ravi A."/>
            <person name="Getino M."/>
            <person name="Pursley I."/>
            <person name="Horton D.L."/>
            <person name="Alikhan N.F."/>
            <person name="Baker D."/>
            <person name="Gharbi K."/>
            <person name="Hall N."/>
            <person name="Watson M."/>
            <person name="Adriaenssens E.M."/>
            <person name="Foster-Nyarko E."/>
            <person name="Jarju S."/>
            <person name="Secka A."/>
            <person name="Antonio M."/>
            <person name="Oren A."/>
            <person name="Chaudhuri R.R."/>
            <person name="La Ragione R."/>
            <person name="Hildebrand F."/>
            <person name="Pallen M.J."/>
        </authorList>
    </citation>
    <scope>NUCLEOTIDE SEQUENCE</scope>
    <source>
        <strain evidence="2">ChiW3-316</strain>
    </source>
</reference>
<keyword evidence="1" id="KW-0472">Membrane</keyword>
<organism evidence="2 3">
    <name type="scientific">Candidatus Scatocola faecipullorum</name>
    <dbReference type="NCBI Taxonomy" id="2840917"/>
    <lineage>
        <taxon>Bacteria</taxon>
        <taxon>Pseudomonadati</taxon>
        <taxon>Pseudomonadota</taxon>
        <taxon>Alphaproteobacteria</taxon>
        <taxon>Rhodospirillales</taxon>
        <taxon>Rhodospirillaceae</taxon>
        <taxon>Rhodospirillaceae incertae sedis</taxon>
        <taxon>Candidatus Scatocola</taxon>
    </lineage>
</organism>
<proteinExistence type="predicted"/>
<evidence type="ECO:0000313" key="3">
    <source>
        <dbReference type="Proteomes" id="UP000824107"/>
    </source>
</evidence>
<dbReference type="PANTHER" id="PTHR37304">
    <property type="entry name" value="MEMBRANE PROTEIN-RELATED"/>
    <property type="match status" value="1"/>
</dbReference>
<gene>
    <name evidence="2" type="ORF">IAD20_05695</name>
</gene>
<evidence type="ECO:0000256" key="1">
    <source>
        <dbReference type="SAM" id="Phobius"/>
    </source>
</evidence>
<evidence type="ECO:0000313" key="2">
    <source>
        <dbReference type="EMBL" id="HIU53556.1"/>
    </source>
</evidence>
<feature type="transmembrane region" description="Helical" evidence="1">
    <location>
        <begin position="39"/>
        <end position="57"/>
    </location>
</feature>
<keyword evidence="1" id="KW-1133">Transmembrane helix</keyword>
<dbReference type="EMBL" id="DVNC01000037">
    <property type="protein sequence ID" value="HIU53556.1"/>
    <property type="molecule type" value="Genomic_DNA"/>
</dbReference>
<comment type="caution">
    <text evidence="2">The sequence shown here is derived from an EMBL/GenBank/DDBJ whole genome shotgun (WGS) entry which is preliminary data.</text>
</comment>
<keyword evidence="1" id="KW-0812">Transmembrane</keyword>
<dbReference type="InterPro" id="IPR007211">
    <property type="entry name" value="DUF378"/>
</dbReference>
<reference evidence="2" key="1">
    <citation type="submission" date="2020-10" db="EMBL/GenBank/DDBJ databases">
        <authorList>
            <person name="Gilroy R."/>
        </authorList>
    </citation>
    <scope>NUCLEOTIDE SEQUENCE</scope>
    <source>
        <strain evidence="2">ChiW3-316</strain>
    </source>
</reference>
<feature type="transmembrane region" description="Helical" evidence="1">
    <location>
        <begin position="7"/>
        <end position="27"/>
    </location>
</feature>
<sequence length="71" mass="7866">MELIKKISFVLTIIGGLNWGLIGLLGIDFVSMLFGPMTILARLVYVLVGLSSLYLIFDHSCEVHEVVKTRA</sequence>
<dbReference type="PANTHER" id="PTHR37304:SF1">
    <property type="entry name" value="MEMBRANE PROTEIN"/>
    <property type="match status" value="1"/>
</dbReference>
<accession>A0A9D1SB31</accession>
<dbReference type="Pfam" id="PF04070">
    <property type="entry name" value="DUF378"/>
    <property type="match status" value="1"/>
</dbReference>
<dbReference type="Proteomes" id="UP000824107">
    <property type="component" value="Unassembled WGS sequence"/>
</dbReference>
<name>A0A9D1SB31_9PROT</name>